<dbReference type="STRING" id="994573.T472_0208035"/>
<evidence type="ECO:0000313" key="2">
    <source>
        <dbReference type="EMBL" id="ETA81155.1"/>
    </source>
</evidence>
<dbReference type="InterPro" id="IPR052026">
    <property type="entry name" value="ExeA_AAA_ATPase_DNA-bind"/>
</dbReference>
<protein>
    <submittedName>
        <fullName evidence="2">ATPase AAA</fullName>
    </submittedName>
</protein>
<comment type="caution">
    <text evidence="2">The sequence shown here is derived from an EMBL/GenBank/DDBJ whole genome shotgun (WGS) entry which is preliminary data.</text>
</comment>
<dbReference type="InterPro" id="IPR027417">
    <property type="entry name" value="P-loop_NTPase"/>
</dbReference>
<sequence length="274" mass="31929">MMEMYEEFFKMANTPFARNLPPKSLYESSAVSEILGRLTYAADRQLFAVLTADAGCGKSTIIRKFTKSLDGDTYLLLYLSDSKLTPRWFYKGLLDQLGIDARFYRGDAKRQLHKEIEIIRGVQQKKVVCVLDEAHLLDKETLEEFRFLLNFRYDSMSPMSLILVGQSELLDKLKLQRYDAIRQRIDMMCILPHLDRAQTQEYIKSHLEYAGCTHELFTDKAVDEIYRTSHGTMRMINRISEKCLMYAYQQRKPLVDDHTVRFVVENELFGGTSI</sequence>
<dbReference type="Gene3D" id="3.40.50.300">
    <property type="entry name" value="P-loop containing nucleotide triphosphate hydrolases"/>
    <property type="match status" value="1"/>
</dbReference>
<proteinExistence type="predicted"/>
<gene>
    <name evidence="2" type="ORF">T472_0208035</name>
</gene>
<dbReference type="Proteomes" id="UP000017747">
    <property type="component" value="Unassembled WGS sequence"/>
</dbReference>
<dbReference type="eggNOG" id="COG3267">
    <property type="taxonomic scope" value="Bacteria"/>
</dbReference>
<dbReference type="PANTHER" id="PTHR35894:SF1">
    <property type="entry name" value="PHOSPHORIBULOKINASE _ URIDINE KINASE FAMILY"/>
    <property type="match status" value="1"/>
</dbReference>
<name>V7I4J7_9CLOT</name>
<keyword evidence="3" id="KW-1185">Reference proteome</keyword>
<reference evidence="2 3" key="1">
    <citation type="journal article" date="2014" name="Genome Announc.">
        <title>Genome Sequence of Youngiibacter fragilis, the Type Strain of the Genus Youngiibacter.</title>
        <authorList>
            <person name="Wawrik C.B."/>
            <person name="Callaghan A.V."/>
            <person name="Stamps B.W."/>
            <person name="Wawrik B."/>
        </authorList>
    </citation>
    <scope>NUCLEOTIDE SEQUENCE [LARGE SCALE GENOMIC DNA]</scope>
    <source>
        <strain evidence="2 3">232.1</strain>
    </source>
</reference>
<dbReference type="Pfam" id="PF13401">
    <property type="entry name" value="AAA_22"/>
    <property type="match status" value="1"/>
</dbReference>
<dbReference type="InterPro" id="IPR049945">
    <property type="entry name" value="AAA_22"/>
</dbReference>
<dbReference type="PANTHER" id="PTHR35894">
    <property type="entry name" value="GENERAL SECRETION PATHWAY PROTEIN A-RELATED"/>
    <property type="match status" value="1"/>
</dbReference>
<dbReference type="PATRIC" id="fig|994573.3.peg.1484"/>
<evidence type="ECO:0000313" key="3">
    <source>
        <dbReference type="Proteomes" id="UP000017747"/>
    </source>
</evidence>
<dbReference type="GO" id="GO:0016887">
    <property type="term" value="F:ATP hydrolysis activity"/>
    <property type="evidence" value="ECO:0007669"/>
    <property type="project" value="InterPro"/>
</dbReference>
<feature type="domain" description="ORC1/DEAH AAA+ ATPase" evidence="1">
    <location>
        <begin position="44"/>
        <end position="173"/>
    </location>
</feature>
<dbReference type="EMBL" id="AXUN02000156">
    <property type="protein sequence ID" value="ETA81155.1"/>
    <property type="molecule type" value="Genomic_DNA"/>
</dbReference>
<dbReference type="AlphaFoldDB" id="V7I4J7"/>
<evidence type="ECO:0000259" key="1">
    <source>
        <dbReference type="Pfam" id="PF13401"/>
    </source>
</evidence>
<dbReference type="SUPFAM" id="SSF52540">
    <property type="entry name" value="P-loop containing nucleoside triphosphate hydrolases"/>
    <property type="match status" value="1"/>
</dbReference>
<accession>V7I4J7</accession>
<organism evidence="2 3">
    <name type="scientific">Youngiibacter fragilis 232.1</name>
    <dbReference type="NCBI Taxonomy" id="994573"/>
    <lineage>
        <taxon>Bacteria</taxon>
        <taxon>Bacillati</taxon>
        <taxon>Bacillota</taxon>
        <taxon>Clostridia</taxon>
        <taxon>Eubacteriales</taxon>
        <taxon>Clostridiaceae</taxon>
        <taxon>Youngiibacter</taxon>
    </lineage>
</organism>